<dbReference type="Pfam" id="PF12244">
    <property type="entry name" value="DUF3606"/>
    <property type="match status" value="1"/>
</dbReference>
<gene>
    <name evidence="1" type="ORF">ATM17_08505</name>
</gene>
<proteinExistence type="predicted"/>
<evidence type="ECO:0008006" key="3">
    <source>
        <dbReference type="Google" id="ProtNLM"/>
    </source>
</evidence>
<dbReference type="KEGG" id="smaz:LH19_11330"/>
<dbReference type="EMBL" id="CP013344">
    <property type="protein sequence ID" value="AMU89076.1"/>
    <property type="molecule type" value="Genomic_DNA"/>
</dbReference>
<sequence length="60" mass="6589">MPHQQFECGRIDRSAPDAMLAWARILGVSQSEILIAVAAVGDRADAVRTYLARPWPEPLA</sequence>
<accession>A0AAC8YZH0</accession>
<dbReference type="AlphaFoldDB" id="A0AAC8YZH0"/>
<evidence type="ECO:0000313" key="2">
    <source>
        <dbReference type="Proteomes" id="UP000076088"/>
    </source>
</evidence>
<organism evidence="1 2">
    <name type="scientific">Sphingopyxis macrogoltabida</name>
    <name type="common">Sphingomonas macrogoltabidus</name>
    <dbReference type="NCBI Taxonomy" id="33050"/>
    <lineage>
        <taxon>Bacteria</taxon>
        <taxon>Pseudomonadati</taxon>
        <taxon>Pseudomonadota</taxon>
        <taxon>Alphaproteobacteria</taxon>
        <taxon>Sphingomonadales</taxon>
        <taxon>Sphingomonadaceae</taxon>
        <taxon>Sphingopyxis</taxon>
    </lineage>
</organism>
<reference evidence="2" key="1">
    <citation type="submission" date="2015-11" db="EMBL/GenBank/DDBJ databases">
        <title>Complete genome sequence of a polyethylene-glycol degrader Sphingopyxis macrogoltabida 203N (NBRC 111659).</title>
        <authorList>
            <person name="Yoshiyuki O."/>
            <person name="Shouta N."/>
            <person name="Nagata Y."/>
            <person name="Numata M."/>
            <person name="Tsuchikane K."/>
            <person name="Hosoyama A."/>
            <person name="Yamazoe A."/>
            <person name="Tsuda M."/>
            <person name="Fujita N."/>
            <person name="Kawai F."/>
        </authorList>
    </citation>
    <scope>NUCLEOTIDE SEQUENCE [LARGE SCALE GENOMIC DNA]</scope>
    <source>
        <strain evidence="2">203N</strain>
    </source>
</reference>
<evidence type="ECO:0000313" key="1">
    <source>
        <dbReference type="EMBL" id="AMU89076.1"/>
    </source>
</evidence>
<dbReference type="RefSeq" id="WP_054727913.1">
    <property type="nucleotide sequence ID" value="NZ_CP009429.1"/>
</dbReference>
<protein>
    <recommendedName>
        <fullName evidence="3">DUF3606 domain-containing protein</fullName>
    </recommendedName>
</protein>
<dbReference type="Proteomes" id="UP000076088">
    <property type="component" value="Chromosome"/>
</dbReference>
<reference evidence="1 2" key="2">
    <citation type="journal article" date="2016" name="Genome Announc.">
        <title>Complete Genome Sequence of Sphingopyxis macrogoltabida Strain 203N (NBRC 111659), a Polyethylene Glycol Degrader.</title>
        <authorList>
            <person name="Ohtsubo Y."/>
            <person name="Nonoyama S."/>
            <person name="Nagata Y."/>
            <person name="Numata M."/>
            <person name="Tsuchikane K."/>
            <person name="Hosoyama A."/>
            <person name="Yamazoe A."/>
            <person name="Tsuda M."/>
            <person name="Fujita N."/>
            <person name="Kawai F."/>
        </authorList>
    </citation>
    <scope>NUCLEOTIDE SEQUENCE [LARGE SCALE GENOMIC DNA]</scope>
    <source>
        <strain evidence="1 2">203N</strain>
    </source>
</reference>
<name>A0AAC8YZH0_SPHMC</name>
<keyword evidence="2" id="KW-1185">Reference proteome</keyword>
<dbReference type="InterPro" id="IPR022037">
    <property type="entry name" value="DUF3606"/>
</dbReference>